<dbReference type="AlphaFoldDB" id="A0A5E4LQZ0"/>
<keyword evidence="2 5" id="KW-0808">Transferase</keyword>
<evidence type="ECO:0000256" key="2">
    <source>
        <dbReference type="ARBA" id="ARBA00022679"/>
    </source>
</evidence>
<dbReference type="Gene3D" id="3.90.550.10">
    <property type="entry name" value="Spore Coat Polysaccharide Biosynthesis Protein SpsA, Chain A"/>
    <property type="match status" value="1"/>
</dbReference>
<evidence type="ECO:0000259" key="4">
    <source>
        <dbReference type="Pfam" id="PF00535"/>
    </source>
</evidence>
<feature type="domain" description="Glycosyltransferase 2-like" evidence="4">
    <location>
        <begin position="47"/>
        <end position="210"/>
    </location>
</feature>
<dbReference type="EC" id="2.4.1.-" evidence="5"/>
<gene>
    <name evidence="5" type="primary">aglE_3</name>
    <name evidence="5" type="ORF">LFW2832_01004</name>
</gene>
<dbReference type="CDD" id="cd06423">
    <property type="entry name" value="CESA_like"/>
    <property type="match status" value="1"/>
</dbReference>
<keyword evidence="3" id="KW-0472">Membrane</keyword>
<dbReference type="Pfam" id="PF00535">
    <property type="entry name" value="Glycos_transf_2"/>
    <property type="match status" value="1"/>
</dbReference>
<keyword evidence="3" id="KW-0812">Transmembrane</keyword>
<dbReference type="GO" id="GO:0016757">
    <property type="term" value="F:glycosyltransferase activity"/>
    <property type="evidence" value="ECO:0007669"/>
    <property type="project" value="UniProtKB-KW"/>
</dbReference>
<sequence>MDLDVLLNYAIAFFTLFSVWVFILLFLKHRDEYNEKLSKPQKTPQVSIVIPAYNEEKYLEHCLKNTLAIDYPKFEVILVDDGSTDSTYKIAKSFKDERLKVYTKKNSGKGATLNFGIGKAKGEILATMDADSYPSKNVLWELLPYFNDPEVMAVSPAVKIKESNSWFKEVQRIEYLMILFSRKVLSFIDSVSVTPGPFSIFRASIFDKIGGFDEHNLVEDQEIALRIQAHNYKIKSSMTADVYTEPPDTMGDLLKQRVRWQRGGIRNYWNYKFMIKPAYGDFGMYFIPLNFITLACFFLLVGLMFYSLISSPYYTRYVWIDAIGLNVTLFTLVAFFVFIILAIFLYLAVSSFKNERVKLRYIFLFMAFYWYLMFGYNMLFLFKEIKRENYSW</sequence>
<comment type="caution">
    <text evidence="5">The sequence shown here is derived from an EMBL/GenBank/DDBJ whole genome shotgun (WGS) entry which is preliminary data.</text>
</comment>
<feature type="transmembrane region" description="Helical" evidence="3">
    <location>
        <begin position="361"/>
        <end position="382"/>
    </location>
</feature>
<dbReference type="Proteomes" id="UP000789941">
    <property type="component" value="Unassembled WGS sequence"/>
</dbReference>
<accession>A0A5E4LQZ0</accession>
<evidence type="ECO:0000313" key="6">
    <source>
        <dbReference type="Proteomes" id="UP000789941"/>
    </source>
</evidence>
<keyword evidence="1 5" id="KW-0328">Glycosyltransferase</keyword>
<dbReference type="PANTHER" id="PTHR43630">
    <property type="entry name" value="POLY-BETA-1,6-N-ACETYL-D-GLUCOSAMINE SYNTHASE"/>
    <property type="match status" value="1"/>
</dbReference>
<reference evidence="5 6" key="1">
    <citation type="submission" date="2019-08" db="EMBL/GenBank/DDBJ databases">
        <authorList>
            <person name="Vazquez-Campos X."/>
        </authorList>
    </citation>
    <scope>NUCLEOTIDE SEQUENCE [LARGE SCALE GENOMIC DNA]</scope>
    <source>
        <strain evidence="5">LFW-283_2</strain>
    </source>
</reference>
<evidence type="ECO:0000313" key="5">
    <source>
        <dbReference type="EMBL" id="VVC04515.1"/>
    </source>
</evidence>
<proteinExistence type="predicted"/>
<feature type="transmembrane region" description="Helical" evidence="3">
    <location>
        <begin position="282"/>
        <end position="309"/>
    </location>
</feature>
<protein>
    <submittedName>
        <fullName evidence="5">Glycosyltransferase AglE</fullName>
        <ecNumber evidence="5">2.4.1.-</ecNumber>
    </submittedName>
</protein>
<dbReference type="EMBL" id="CABMJJ010000009">
    <property type="protein sequence ID" value="VVC04515.1"/>
    <property type="molecule type" value="Genomic_DNA"/>
</dbReference>
<feature type="transmembrane region" description="Helical" evidence="3">
    <location>
        <begin position="6"/>
        <end position="27"/>
    </location>
</feature>
<dbReference type="SUPFAM" id="SSF53448">
    <property type="entry name" value="Nucleotide-diphospho-sugar transferases"/>
    <property type="match status" value="1"/>
</dbReference>
<dbReference type="InterPro" id="IPR001173">
    <property type="entry name" value="Glyco_trans_2-like"/>
</dbReference>
<organism evidence="5 6">
    <name type="scientific">Candidatus Bilamarchaeum dharawalense</name>
    <dbReference type="NCBI Taxonomy" id="2885759"/>
    <lineage>
        <taxon>Archaea</taxon>
        <taxon>Candidatus Micrarchaeota</taxon>
        <taxon>Candidatus Micrarchaeia</taxon>
        <taxon>Candidatus Anstonellales</taxon>
        <taxon>Candidatus Bilamarchaeaceae</taxon>
        <taxon>Candidatus Bilamarchaeum</taxon>
    </lineage>
</organism>
<keyword evidence="3" id="KW-1133">Transmembrane helix</keyword>
<dbReference type="InterPro" id="IPR029044">
    <property type="entry name" value="Nucleotide-diphossugar_trans"/>
</dbReference>
<name>A0A5E4LQZ0_9ARCH</name>
<evidence type="ECO:0000256" key="3">
    <source>
        <dbReference type="SAM" id="Phobius"/>
    </source>
</evidence>
<feature type="transmembrane region" description="Helical" evidence="3">
    <location>
        <begin position="329"/>
        <end position="349"/>
    </location>
</feature>
<dbReference type="PANTHER" id="PTHR43630:SF1">
    <property type="entry name" value="POLY-BETA-1,6-N-ACETYL-D-GLUCOSAMINE SYNTHASE"/>
    <property type="match status" value="1"/>
</dbReference>
<evidence type="ECO:0000256" key="1">
    <source>
        <dbReference type="ARBA" id="ARBA00022676"/>
    </source>
</evidence>